<keyword evidence="1" id="KW-0812">Transmembrane</keyword>
<gene>
    <name evidence="2" type="ORF">ACFSGI_02645</name>
</gene>
<evidence type="ECO:0000313" key="3">
    <source>
        <dbReference type="Proteomes" id="UP001597403"/>
    </source>
</evidence>
<accession>A0ABW4URR2</accession>
<dbReference type="Proteomes" id="UP001597403">
    <property type="component" value="Unassembled WGS sequence"/>
</dbReference>
<name>A0ABW4URR2_9BACL</name>
<dbReference type="RefSeq" id="WP_204827096.1">
    <property type="nucleotide sequence ID" value="NZ_JBHUGF010000006.1"/>
</dbReference>
<dbReference type="EMBL" id="JBHUGF010000006">
    <property type="protein sequence ID" value="MFD1988872.1"/>
    <property type="molecule type" value="Genomic_DNA"/>
</dbReference>
<proteinExistence type="predicted"/>
<organism evidence="2 3">
    <name type="scientific">Paenibacillus nicotianae</name>
    <dbReference type="NCBI Taxonomy" id="1526551"/>
    <lineage>
        <taxon>Bacteria</taxon>
        <taxon>Bacillati</taxon>
        <taxon>Bacillota</taxon>
        <taxon>Bacilli</taxon>
        <taxon>Bacillales</taxon>
        <taxon>Paenibacillaceae</taxon>
        <taxon>Paenibacillus</taxon>
    </lineage>
</organism>
<feature type="transmembrane region" description="Helical" evidence="1">
    <location>
        <begin position="6"/>
        <end position="25"/>
    </location>
</feature>
<evidence type="ECO:0000256" key="1">
    <source>
        <dbReference type="SAM" id="Phobius"/>
    </source>
</evidence>
<dbReference type="InterPro" id="IPR021486">
    <property type="entry name" value="DUF3139"/>
</dbReference>
<evidence type="ECO:0000313" key="2">
    <source>
        <dbReference type="EMBL" id="MFD1988872.1"/>
    </source>
</evidence>
<sequence length="110" mass="12776">MKNKNISITICIVVVISAFIFHFGIEYYKKQVTQEVMNYLIQQKGYQSTDIAEIKTYISKAPVVSTSVIFKDERNAMYMYKSDNGQMEQYQCIPAINDLKQTYIHTENPS</sequence>
<comment type="caution">
    <text evidence="2">The sequence shown here is derived from an EMBL/GenBank/DDBJ whole genome shotgun (WGS) entry which is preliminary data.</text>
</comment>
<keyword evidence="1" id="KW-0472">Membrane</keyword>
<reference evidence="3" key="1">
    <citation type="journal article" date="2019" name="Int. J. Syst. Evol. Microbiol.">
        <title>The Global Catalogue of Microorganisms (GCM) 10K type strain sequencing project: providing services to taxonomists for standard genome sequencing and annotation.</title>
        <authorList>
            <consortium name="The Broad Institute Genomics Platform"/>
            <consortium name="The Broad Institute Genome Sequencing Center for Infectious Disease"/>
            <person name="Wu L."/>
            <person name="Ma J."/>
        </authorList>
    </citation>
    <scope>NUCLEOTIDE SEQUENCE [LARGE SCALE GENOMIC DNA]</scope>
    <source>
        <strain evidence="3">CGMCC 1.15067</strain>
    </source>
</reference>
<keyword evidence="1" id="KW-1133">Transmembrane helix</keyword>
<dbReference type="Pfam" id="PF11337">
    <property type="entry name" value="DUF3139"/>
    <property type="match status" value="1"/>
</dbReference>
<protein>
    <submittedName>
        <fullName evidence="2">DUF3139 domain-containing protein</fullName>
    </submittedName>
</protein>
<keyword evidence="3" id="KW-1185">Reference proteome</keyword>